<sequence length="390" mass="40278">MLKLAQMSIRHPKTALAVWGALALVLILIGSGVSNSLSPSITVVEGTESSRAQHLAETEFGPSVLVPVLLEGPKAELDKQGPVLVKRLADQPDIRVLSAWDGGDTAKELRPKPEAAMIVASVAQTEEEMVSSRQADIDAIVDKSIAGGVSASVTGQPTLDIAIKDTAISSTRESILLALPLIFLVLLLILRAPVAALALTVLGAATAFSSFGAVALMGKVIAIDAITLALGATTGLALGVGYGLLFYRRWREQVEDGHETPAHAALDAVDTGGRGILIGGTALIVALIVATLIAPTEILTSLGVGVLLSATLAVGGAVVVLPAAAALLGERLQAFSFPAPAFLTGAWHKLTGRDPSEPTGVRAAGQASSATLSLRARRRPSCWWSSRCLR</sequence>
<feature type="transmembrane region" description="Helical" evidence="6">
    <location>
        <begin position="223"/>
        <end position="247"/>
    </location>
</feature>
<gene>
    <name evidence="8" type="ORF">LRS13_02605</name>
</gene>
<dbReference type="Gene3D" id="1.20.1640.10">
    <property type="entry name" value="Multidrug efflux transporter AcrB transmembrane domain"/>
    <property type="match status" value="1"/>
</dbReference>
<evidence type="ECO:0000259" key="7">
    <source>
        <dbReference type="Pfam" id="PF03176"/>
    </source>
</evidence>
<evidence type="ECO:0000256" key="2">
    <source>
        <dbReference type="ARBA" id="ARBA00022475"/>
    </source>
</evidence>
<feature type="transmembrane region" description="Helical" evidence="6">
    <location>
        <begin position="306"/>
        <end position="328"/>
    </location>
</feature>
<accession>A0ABY5PIE0</accession>
<name>A0ABY5PIE0_9ACTN</name>
<evidence type="ECO:0000256" key="6">
    <source>
        <dbReference type="SAM" id="Phobius"/>
    </source>
</evidence>
<evidence type="ECO:0000256" key="4">
    <source>
        <dbReference type="ARBA" id="ARBA00022989"/>
    </source>
</evidence>
<dbReference type="Proteomes" id="UP001058860">
    <property type="component" value="Chromosome"/>
</dbReference>
<evidence type="ECO:0000313" key="9">
    <source>
        <dbReference type="Proteomes" id="UP001058860"/>
    </source>
</evidence>
<evidence type="ECO:0000256" key="5">
    <source>
        <dbReference type="ARBA" id="ARBA00023136"/>
    </source>
</evidence>
<feature type="transmembrane region" description="Helical" evidence="6">
    <location>
        <begin position="276"/>
        <end position="294"/>
    </location>
</feature>
<keyword evidence="2" id="KW-1003">Cell membrane</keyword>
<protein>
    <submittedName>
        <fullName evidence="8">MMPL family transporter</fullName>
    </submittedName>
</protein>
<dbReference type="RefSeq" id="WP_353864926.1">
    <property type="nucleotide sequence ID" value="NZ_CP088295.1"/>
</dbReference>
<keyword evidence="3 6" id="KW-0812">Transmembrane</keyword>
<feature type="domain" description="Membrane transport protein MMPL" evidence="7">
    <location>
        <begin position="84"/>
        <end position="352"/>
    </location>
</feature>
<evidence type="ECO:0000256" key="3">
    <source>
        <dbReference type="ARBA" id="ARBA00022692"/>
    </source>
</evidence>
<dbReference type="PANTHER" id="PTHR33406:SF13">
    <property type="entry name" value="MEMBRANE PROTEIN YDFJ"/>
    <property type="match status" value="1"/>
</dbReference>
<keyword evidence="4 6" id="KW-1133">Transmembrane helix</keyword>
<dbReference type="InterPro" id="IPR050545">
    <property type="entry name" value="Mycobact_MmpL"/>
</dbReference>
<dbReference type="EMBL" id="CP088295">
    <property type="protein sequence ID" value="UUY04443.1"/>
    <property type="molecule type" value="Genomic_DNA"/>
</dbReference>
<dbReference type="SUPFAM" id="SSF82866">
    <property type="entry name" value="Multidrug efflux transporter AcrB transmembrane domain"/>
    <property type="match status" value="1"/>
</dbReference>
<keyword evidence="5 6" id="KW-0472">Membrane</keyword>
<organism evidence="8 9">
    <name type="scientific">Svornostia abyssi</name>
    <dbReference type="NCBI Taxonomy" id="2898438"/>
    <lineage>
        <taxon>Bacteria</taxon>
        <taxon>Bacillati</taxon>
        <taxon>Actinomycetota</taxon>
        <taxon>Thermoleophilia</taxon>
        <taxon>Solirubrobacterales</taxon>
        <taxon>Baekduiaceae</taxon>
        <taxon>Svornostia</taxon>
    </lineage>
</organism>
<evidence type="ECO:0000313" key="8">
    <source>
        <dbReference type="EMBL" id="UUY04443.1"/>
    </source>
</evidence>
<proteinExistence type="predicted"/>
<keyword evidence="9" id="KW-1185">Reference proteome</keyword>
<reference evidence="9" key="1">
    <citation type="submission" date="2021-11" db="EMBL/GenBank/DDBJ databases">
        <title>Cultivation dependent microbiological survey of springs from the worlds oldest radium mine currently devoted to the extraction of radon-saturated water.</title>
        <authorList>
            <person name="Kapinusova G."/>
            <person name="Smrhova T."/>
            <person name="Strejcek M."/>
            <person name="Suman J."/>
            <person name="Jani K."/>
            <person name="Pajer P."/>
            <person name="Uhlik O."/>
        </authorList>
    </citation>
    <scope>NUCLEOTIDE SEQUENCE [LARGE SCALE GENOMIC DNA]</scope>
    <source>
        <strain evidence="9">J379</strain>
    </source>
</reference>
<feature type="transmembrane region" description="Helical" evidence="6">
    <location>
        <begin position="174"/>
        <end position="190"/>
    </location>
</feature>
<evidence type="ECO:0000256" key="1">
    <source>
        <dbReference type="ARBA" id="ARBA00004651"/>
    </source>
</evidence>
<dbReference type="Pfam" id="PF03176">
    <property type="entry name" value="MMPL"/>
    <property type="match status" value="1"/>
</dbReference>
<feature type="transmembrane region" description="Helical" evidence="6">
    <location>
        <begin position="197"/>
        <end position="217"/>
    </location>
</feature>
<dbReference type="PANTHER" id="PTHR33406">
    <property type="entry name" value="MEMBRANE PROTEIN MJ1562-RELATED"/>
    <property type="match status" value="1"/>
</dbReference>
<comment type="subcellular location">
    <subcellularLocation>
        <location evidence="1">Cell membrane</location>
        <topology evidence="1">Multi-pass membrane protein</topology>
    </subcellularLocation>
</comment>
<dbReference type="InterPro" id="IPR004869">
    <property type="entry name" value="MMPL_dom"/>
</dbReference>